<dbReference type="RefSeq" id="WP_310375056.1">
    <property type="nucleotide sequence ID" value="NZ_JAVDXT010000003.1"/>
</dbReference>
<proteinExistence type="predicted"/>
<evidence type="ECO:0000313" key="3">
    <source>
        <dbReference type="EMBL" id="MDR7378782.1"/>
    </source>
</evidence>
<dbReference type="SUPFAM" id="SSF53383">
    <property type="entry name" value="PLP-dependent transferases"/>
    <property type="match status" value="1"/>
</dbReference>
<comment type="caution">
    <text evidence="3">The sequence shown here is derived from an EMBL/GenBank/DDBJ whole genome shotgun (WGS) entry which is preliminary data.</text>
</comment>
<dbReference type="Gene3D" id="3.90.1150.10">
    <property type="entry name" value="Aspartate Aminotransferase, domain 1"/>
    <property type="match status" value="1"/>
</dbReference>
<feature type="domain" description="Aminotransferase class V" evidence="2">
    <location>
        <begin position="28"/>
        <end position="377"/>
    </location>
</feature>
<evidence type="ECO:0000313" key="4">
    <source>
        <dbReference type="Proteomes" id="UP001180487"/>
    </source>
</evidence>
<dbReference type="Pfam" id="PF00266">
    <property type="entry name" value="Aminotran_5"/>
    <property type="match status" value="1"/>
</dbReference>
<dbReference type="InterPro" id="IPR000192">
    <property type="entry name" value="Aminotrans_V_dom"/>
</dbReference>
<sequence length="395" mass="44448">MSTHETNPEERWERVRAAYPVQQPLLNLNNAAVSPPPLVVEQTVVDAYRLISRNPDVNMWSKLDAALPEVKQQLARLADCSPSEIALNRNSTEGLCTAIFGIPLAAGDQVLVSAWDYPSVRAAWLQRAQREGIEVVEVDFDLMDGDDAIATAYQARLTERTRVMQLTHMFHWTGRVLPAKRLCQLARMQGIATIVDAAQSFAQMEISFRDLDCDYLATSLHKWLGAPVGNGMLIVKEDRIDSSWPLLAPFDPPPLRIDKFDHWNLGTYNSALQAGIAPAIRFHQEIGTAAIHARLRELSRHWVHRARSIPGFRLHTPIDTEHLAGVVLFSVDGVDSKNIERELRERHHVHVKYRQIRHLQGLRVSPGLYMRKSELDDFVAALAQVVDEVHTAAAI</sequence>
<dbReference type="PANTHER" id="PTHR43586">
    <property type="entry name" value="CYSTEINE DESULFURASE"/>
    <property type="match status" value="1"/>
</dbReference>
<gene>
    <name evidence="3" type="ORF">J2X19_003476</name>
</gene>
<dbReference type="InterPro" id="IPR015424">
    <property type="entry name" value="PyrdxlP-dep_Trfase"/>
</dbReference>
<keyword evidence="4" id="KW-1185">Reference proteome</keyword>
<dbReference type="InterPro" id="IPR015422">
    <property type="entry name" value="PyrdxlP-dep_Trfase_small"/>
</dbReference>
<keyword evidence="1" id="KW-0663">Pyridoxal phosphate</keyword>
<dbReference type="PANTHER" id="PTHR43586:SF15">
    <property type="entry name" value="BLR3095 PROTEIN"/>
    <property type="match status" value="1"/>
</dbReference>
<accession>A0ABU2CC29</accession>
<dbReference type="GO" id="GO:0016829">
    <property type="term" value="F:lyase activity"/>
    <property type="evidence" value="ECO:0007669"/>
    <property type="project" value="UniProtKB-KW"/>
</dbReference>
<dbReference type="Gene3D" id="3.40.640.10">
    <property type="entry name" value="Type I PLP-dependent aspartate aminotransferase-like (Major domain)"/>
    <property type="match status" value="1"/>
</dbReference>
<protein>
    <submittedName>
        <fullName evidence="3">Selenocysteine lyase/cysteine desulfurase</fullName>
    </submittedName>
</protein>
<evidence type="ECO:0000256" key="1">
    <source>
        <dbReference type="ARBA" id="ARBA00022898"/>
    </source>
</evidence>
<evidence type="ECO:0000259" key="2">
    <source>
        <dbReference type="Pfam" id="PF00266"/>
    </source>
</evidence>
<dbReference type="Proteomes" id="UP001180487">
    <property type="component" value="Unassembled WGS sequence"/>
</dbReference>
<reference evidence="3 4" key="1">
    <citation type="submission" date="2023-07" db="EMBL/GenBank/DDBJ databases">
        <title>Sorghum-associated microbial communities from plants grown in Nebraska, USA.</title>
        <authorList>
            <person name="Schachtman D."/>
        </authorList>
    </citation>
    <scope>NUCLEOTIDE SEQUENCE [LARGE SCALE GENOMIC DNA]</scope>
    <source>
        <strain evidence="3 4">BE313</strain>
    </source>
</reference>
<name>A0ABU2CC29_9BURK</name>
<keyword evidence="3" id="KW-0456">Lyase</keyword>
<organism evidence="3 4">
    <name type="scientific">Rhodoferax ferrireducens</name>
    <dbReference type="NCBI Taxonomy" id="192843"/>
    <lineage>
        <taxon>Bacteria</taxon>
        <taxon>Pseudomonadati</taxon>
        <taxon>Pseudomonadota</taxon>
        <taxon>Betaproteobacteria</taxon>
        <taxon>Burkholderiales</taxon>
        <taxon>Comamonadaceae</taxon>
        <taxon>Rhodoferax</taxon>
    </lineage>
</organism>
<dbReference type="EMBL" id="JAVDXT010000003">
    <property type="protein sequence ID" value="MDR7378782.1"/>
    <property type="molecule type" value="Genomic_DNA"/>
</dbReference>
<dbReference type="InterPro" id="IPR015421">
    <property type="entry name" value="PyrdxlP-dep_Trfase_major"/>
</dbReference>